<organism evidence="9">
    <name type="scientific">Kuenenia stuttgartiensis</name>
    <dbReference type="NCBI Taxonomy" id="174633"/>
    <lineage>
        <taxon>Bacteria</taxon>
        <taxon>Pseudomonadati</taxon>
        <taxon>Planctomycetota</taxon>
        <taxon>Candidatus Brocadiia</taxon>
        <taxon>Candidatus Brocadiales</taxon>
        <taxon>Candidatus Brocadiaceae</taxon>
        <taxon>Candidatus Kuenenia</taxon>
    </lineage>
</organism>
<dbReference type="AlphaFoldDB" id="Q1PW24"/>
<keyword evidence="3 8" id="KW-0812">Transmembrane</keyword>
<gene>
    <name evidence="9" type="primary">sdhD</name>
    <name evidence="10" type="ORF">KsCSTR_47090</name>
    <name evidence="11" type="ORF">KSMBR1_2359</name>
    <name evidence="9" type="ORF">kustc0682</name>
</gene>
<dbReference type="EMBL" id="CP049055">
    <property type="protein sequence ID" value="QII14087.1"/>
    <property type="molecule type" value="Genomic_DNA"/>
</dbReference>
<keyword evidence="5 8" id="KW-1133">Transmembrane helix</keyword>
<reference evidence="12" key="3">
    <citation type="submission" date="2017-10" db="EMBL/GenBank/DDBJ databases">
        <authorList>
            <person name="Frank J."/>
        </authorList>
    </citation>
    <scope>NUCLEOTIDE SEQUENCE [LARGE SCALE GENOMIC DNA]</scope>
</reference>
<keyword evidence="7 8" id="KW-0472">Membrane</keyword>
<dbReference type="Proteomes" id="UP000501926">
    <property type="component" value="Chromosome"/>
</dbReference>
<dbReference type="InterPro" id="IPR034804">
    <property type="entry name" value="SQR/QFR_C/D"/>
</dbReference>
<reference evidence="9" key="1">
    <citation type="journal article" date="2006" name="Nature">
        <title>Deciphering the evolution and metabolism of an anammox bacterium from a community genome.</title>
        <authorList>
            <person name="Strous M."/>
            <person name="Pelletier E."/>
            <person name="Mangenot S."/>
            <person name="Rattei T."/>
            <person name="Lehner A."/>
            <person name="Taylor M.W."/>
            <person name="Horn M."/>
            <person name="Daims H."/>
            <person name="Bartol-Mavel D."/>
            <person name="Wincker P."/>
            <person name="Barbe V."/>
            <person name="Fonknechten N."/>
            <person name="Vallenet D."/>
            <person name="Segurens B."/>
            <person name="Schenowitz-Truong C."/>
            <person name="Medigue C."/>
            <person name="Collingro A."/>
            <person name="Snel B."/>
            <person name="Dutilh B.E."/>
            <person name="OpDenCamp H.J.M."/>
            <person name="vanDerDrift C."/>
            <person name="Cirpus I."/>
            <person name="vanDePas-Schoonen K.T."/>
            <person name="Harhangi H.R."/>
            <person name="vanNiftrik L."/>
            <person name="Schmid M."/>
            <person name="Keltjens J."/>
            <person name="vanDeVossenberg J."/>
            <person name="Kartal B."/>
            <person name="Meier H."/>
            <person name="Frishman D."/>
            <person name="Huynen M.A."/>
            <person name="Mewes H."/>
            <person name="Weissenbach J."/>
            <person name="Jetten M.S.M."/>
            <person name="Wagner M."/>
            <person name="LePaslier D."/>
        </authorList>
    </citation>
    <scope>NUCLEOTIDE SEQUENCE</scope>
</reference>
<dbReference type="EMBL" id="LT934425">
    <property type="protein sequence ID" value="SOH04848.1"/>
    <property type="molecule type" value="Genomic_DNA"/>
</dbReference>
<keyword evidence="9" id="KW-0560">Oxidoreductase</keyword>
<dbReference type="SUPFAM" id="SSF81343">
    <property type="entry name" value="Fumarate reductase respiratory complex transmembrane subunits"/>
    <property type="match status" value="1"/>
</dbReference>
<evidence type="ECO:0000256" key="3">
    <source>
        <dbReference type="ARBA" id="ARBA00022692"/>
    </source>
</evidence>
<dbReference type="EC" id="1.3.99.1" evidence="9"/>
<dbReference type="EMBL" id="CT573073">
    <property type="protein sequence ID" value="CAJ71427.1"/>
    <property type="molecule type" value="Genomic_DNA"/>
</dbReference>
<accession>Q1PW24</accession>
<evidence type="ECO:0000256" key="5">
    <source>
        <dbReference type="ARBA" id="ARBA00022989"/>
    </source>
</evidence>
<evidence type="ECO:0000313" key="13">
    <source>
        <dbReference type="Proteomes" id="UP000501926"/>
    </source>
</evidence>
<dbReference type="InterPro" id="IPR000701">
    <property type="entry name" value="SuccDH_FuR_B_TM-su"/>
</dbReference>
<evidence type="ECO:0000256" key="2">
    <source>
        <dbReference type="ARBA" id="ARBA00022617"/>
    </source>
</evidence>
<keyword evidence="4" id="KW-0479">Metal-binding</keyword>
<evidence type="ECO:0000313" key="11">
    <source>
        <dbReference type="EMBL" id="SOH04848.1"/>
    </source>
</evidence>
<evidence type="ECO:0000256" key="6">
    <source>
        <dbReference type="ARBA" id="ARBA00023004"/>
    </source>
</evidence>
<evidence type="ECO:0000313" key="12">
    <source>
        <dbReference type="Proteomes" id="UP000221734"/>
    </source>
</evidence>
<protein>
    <submittedName>
        <fullName evidence="9">Similar to succinate dehydrogenase subunit D</fullName>
        <ecNumber evidence="9">1.3.99.1</ecNumber>
    </submittedName>
</protein>
<keyword evidence="2" id="KW-0349">Heme</keyword>
<sequence length="124" mass="14343">MNTENKGFLSWFLQRVTALLLVLGISVHFFLFHFSPSRYTSRYYDEIVNRFCSPGWIAFNICLLALVIFHGLNGIWGIFADYNFKRRSGGLFKQALWFMGMVLFGTGVYILIWFAKIKAEGLVP</sequence>
<dbReference type="OrthoDB" id="276905at2"/>
<dbReference type="Pfam" id="PF01127">
    <property type="entry name" value="Sdh_cyt"/>
    <property type="match status" value="1"/>
</dbReference>
<keyword evidence="12" id="KW-1185">Reference proteome</keyword>
<dbReference type="RefSeq" id="WP_099325514.1">
    <property type="nucleotide sequence ID" value="NZ_CP049055.1"/>
</dbReference>
<reference evidence="9" key="2">
    <citation type="submission" date="2006-01" db="EMBL/GenBank/DDBJ databases">
        <authorList>
            <person name="Genoscope"/>
        </authorList>
    </citation>
    <scope>NUCLEOTIDE SEQUENCE</scope>
</reference>
<evidence type="ECO:0000313" key="10">
    <source>
        <dbReference type="EMBL" id="QII14087.1"/>
    </source>
</evidence>
<proteinExistence type="predicted"/>
<dbReference type="Proteomes" id="UP000221734">
    <property type="component" value="Chromosome Kuenenia_stuttgartiensis_MBR1"/>
</dbReference>
<feature type="transmembrane region" description="Helical" evidence="8">
    <location>
        <begin position="55"/>
        <end position="76"/>
    </location>
</feature>
<comment type="subcellular location">
    <subcellularLocation>
        <location evidence="1">Membrane</location>
    </subcellularLocation>
</comment>
<evidence type="ECO:0000256" key="4">
    <source>
        <dbReference type="ARBA" id="ARBA00022723"/>
    </source>
</evidence>
<dbReference type="KEGG" id="kst:KSMBR1_2359"/>
<dbReference type="GO" id="GO:0016491">
    <property type="term" value="F:oxidoreductase activity"/>
    <property type="evidence" value="ECO:0007669"/>
    <property type="project" value="UniProtKB-KW"/>
</dbReference>
<feature type="transmembrane region" description="Helical" evidence="8">
    <location>
        <begin position="12"/>
        <end position="34"/>
    </location>
</feature>
<evidence type="ECO:0000256" key="7">
    <source>
        <dbReference type="ARBA" id="ARBA00023136"/>
    </source>
</evidence>
<dbReference type="Gene3D" id="1.20.1300.10">
    <property type="entry name" value="Fumarate reductase/succinate dehydrogenase, transmembrane subunit"/>
    <property type="match status" value="1"/>
</dbReference>
<evidence type="ECO:0000256" key="1">
    <source>
        <dbReference type="ARBA" id="ARBA00004370"/>
    </source>
</evidence>
<feature type="transmembrane region" description="Helical" evidence="8">
    <location>
        <begin position="96"/>
        <end position="115"/>
    </location>
</feature>
<name>Q1PW24_KUEST</name>
<dbReference type="GO" id="GO:0046872">
    <property type="term" value="F:metal ion binding"/>
    <property type="evidence" value="ECO:0007669"/>
    <property type="project" value="UniProtKB-KW"/>
</dbReference>
<reference evidence="10 13" key="5">
    <citation type="submission" date="2020-02" db="EMBL/GenBank/DDBJ databases">
        <title>Newly sequenced genome of strain CSTR1 showed variability in Candidatus Kuenenia stuttgartiensis genomes.</title>
        <authorList>
            <person name="Ding C."/>
            <person name="Adrian L."/>
        </authorList>
    </citation>
    <scope>NUCLEOTIDE SEQUENCE [LARGE SCALE GENOMIC DNA]</scope>
    <source>
        <strain evidence="10 13">CSTR1</strain>
    </source>
</reference>
<reference evidence="11" key="4">
    <citation type="submission" date="2017-10" db="EMBL/GenBank/DDBJ databases">
        <authorList>
            <person name="Banno H."/>
            <person name="Chua N.-H."/>
        </authorList>
    </citation>
    <scope>NUCLEOTIDE SEQUENCE [LARGE SCALE GENOMIC DNA]</scope>
    <source>
        <strain evidence="11">Kuenenia_mbr1_ru-nijmegen</strain>
    </source>
</reference>
<evidence type="ECO:0000256" key="8">
    <source>
        <dbReference type="SAM" id="Phobius"/>
    </source>
</evidence>
<dbReference type="GO" id="GO:0016020">
    <property type="term" value="C:membrane"/>
    <property type="evidence" value="ECO:0007669"/>
    <property type="project" value="UniProtKB-SubCell"/>
</dbReference>
<evidence type="ECO:0000313" key="9">
    <source>
        <dbReference type="EMBL" id="CAJ71427.1"/>
    </source>
</evidence>
<keyword evidence="6" id="KW-0408">Iron</keyword>